<dbReference type="AlphaFoldDB" id="A0A7S3LBX3"/>
<feature type="chain" id="PRO_5030969500" description="glutathione transferase" evidence="6">
    <location>
        <begin position="25"/>
        <end position="377"/>
    </location>
</feature>
<dbReference type="EMBL" id="HBIM01018145">
    <property type="protein sequence ID" value="CAE0416939.1"/>
    <property type="molecule type" value="Transcribed_RNA"/>
</dbReference>
<evidence type="ECO:0000256" key="5">
    <source>
        <dbReference type="ARBA" id="ARBA00047960"/>
    </source>
</evidence>
<sequence length="377" mass="43164">MIVLFWMLVVVLVFLLSLQPLALMNIQDRLKPDTTIKNEYGRSPGNSPRFIVGYWSIRGLGAPIRMLLSAAQIDHWVVMYDVKENNEGGWDKSTWLHDKEWLREEFPLINLPFLVDCSTGQVLSQTNAILSYLGRELDMFGGSVLKNCQCEELLCEIMDLRNMMVRFAYDTNESTAKEDAKSLLFRINPCLDKLERCLMKEYPNISDRIINRDELNTGRFHMKGVCHLVDGKLTSPDFHLWEMLDQLEGLCNHYELPSCLGTATTCSDQIDKIAAKETSPERQSIFPFLKEFHGGFIHHVANQAYAKQYNLNAEIRPDVVTLPYNNPYARFGSDPTSLGKYVRGQSTPWKGLGTQQKIHARVDTGIKYWDDEPEKGT</sequence>
<evidence type="ECO:0000259" key="7">
    <source>
        <dbReference type="PROSITE" id="PS50404"/>
    </source>
</evidence>
<evidence type="ECO:0000256" key="2">
    <source>
        <dbReference type="ARBA" id="ARBA00005861"/>
    </source>
</evidence>
<evidence type="ECO:0000256" key="1">
    <source>
        <dbReference type="ARBA" id="ARBA00003701"/>
    </source>
</evidence>
<protein>
    <recommendedName>
        <fullName evidence="3">glutathione transferase</fullName>
        <ecNumber evidence="3">2.5.1.18</ecNumber>
    </recommendedName>
</protein>
<dbReference type="InterPro" id="IPR004045">
    <property type="entry name" value="Glutathione_S-Trfase_N"/>
</dbReference>
<gene>
    <name evidence="8" type="ORF">ACOF00016_LOCUS13940</name>
</gene>
<keyword evidence="4" id="KW-0808">Transferase</keyword>
<accession>A0A7S3LBX3</accession>
<dbReference type="InterPro" id="IPR036249">
    <property type="entry name" value="Thioredoxin-like_sf"/>
</dbReference>
<feature type="signal peptide" evidence="6">
    <location>
        <begin position="1"/>
        <end position="24"/>
    </location>
</feature>
<evidence type="ECO:0000313" key="8">
    <source>
        <dbReference type="EMBL" id="CAE0416939.1"/>
    </source>
</evidence>
<dbReference type="SUPFAM" id="SSF52833">
    <property type="entry name" value="Thioredoxin-like"/>
    <property type="match status" value="1"/>
</dbReference>
<organism evidence="8">
    <name type="scientific">Amphora coffeiformis</name>
    <dbReference type="NCBI Taxonomy" id="265554"/>
    <lineage>
        <taxon>Eukaryota</taxon>
        <taxon>Sar</taxon>
        <taxon>Stramenopiles</taxon>
        <taxon>Ochrophyta</taxon>
        <taxon>Bacillariophyta</taxon>
        <taxon>Bacillariophyceae</taxon>
        <taxon>Bacillariophycidae</taxon>
        <taxon>Thalassiophysales</taxon>
        <taxon>Catenulaceae</taxon>
        <taxon>Amphora</taxon>
    </lineage>
</organism>
<evidence type="ECO:0000256" key="3">
    <source>
        <dbReference type="ARBA" id="ARBA00012452"/>
    </source>
</evidence>
<evidence type="ECO:0000256" key="4">
    <source>
        <dbReference type="ARBA" id="ARBA00022679"/>
    </source>
</evidence>
<dbReference type="EC" id="2.5.1.18" evidence="3"/>
<dbReference type="PROSITE" id="PS50404">
    <property type="entry name" value="GST_NTER"/>
    <property type="match status" value="1"/>
</dbReference>
<feature type="domain" description="GST N-terminal" evidence="7">
    <location>
        <begin position="48"/>
        <end position="141"/>
    </location>
</feature>
<dbReference type="GO" id="GO:0004364">
    <property type="term" value="F:glutathione transferase activity"/>
    <property type="evidence" value="ECO:0007669"/>
    <property type="project" value="UniProtKB-EC"/>
</dbReference>
<dbReference type="PANTHER" id="PTHR11571">
    <property type="entry name" value="GLUTATHIONE S-TRANSFERASE"/>
    <property type="match status" value="1"/>
</dbReference>
<dbReference type="InterPro" id="IPR050213">
    <property type="entry name" value="GST_superfamily"/>
</dbReference>
<proteinExistence type="inferred from homology"/>
<name>A0A7S3LBX3_9STRA</name>
<dbReference type="Gene3D" id="1.20.1050.10">
    <property type="match status" value="1"/>
</dbReference>
<reference evidence="8" key="1">
    <citation type="submission" date="2021-01" db="EMBL/GenBank/DDBJ databases">
        <authorList>
            <person name="Corre E."/>
            <person name="Pelletier E."/>
            <person name="Niang G."/>
            <person name="Scheremetjew M."/>
            <person name="Finn R."/>
            <person name="Kale V."/>
            <person name="Holt S."/>
            <person name="Cochrane G."/>
            <person name="Meng A."/>
            <person name="Brown T."/>
            <person name="Cohen L."/>
        </authorList>
    </citation>
    <scope>NUCLEOTIDE SEQUENCE</scope>
    <source>
        <strain evidence="8">CCMP127</strain>
    </source>
</reference>
<comment type="function">
    <text evidence="1">Conjugation of reduced glutathione to a wide number of exogenous and endogenous hydrophobic electrophiles.</text>
</comment>
<keyword evidence="6" id="KW-0732">Signal</keyword>
<comment type="similarity">
    <text evidence="2">Belongs to the GST superfamily. Mu family.</text>
</comment>
<dbReference type="GO" id="GO:0006749">
    <property type="term" value="P:glutathione metabolic process"/>
    <property type="evidence" value="ECO:0007669"/>
    <property type="project" value="TreeGrafter"/>
</dbReference>
<comment type="catalytic activity">
    <reaction evidence="5">
        <text>RX + glutathione = an S-substituted glutathione + a halide anion + H(+)</text>
        <dbReference type="Rhea" id="RHEA:16437"/>
        <dbReference type="ChEBI" id="CHEBI:15378"/>
        <dbReference type="ChEBI" id="CHEBI:16042"/>
        <dbReference type="ChEBI" id="CHEBI:17792"/>
        <dbReference type="ChEBI" id="CHEBI:57925"/>
        <dbReference type="ChEBI" id="CHEBI:90779"/>
        <dbReference type="EC" id="2.5.1.18"/>
    </reaction>
</comment>
<dbReference type="Gene3D" id="3.40.30.10">
    <property type="entry name" value="Glutaredoxin"/>
    <property type="match status" value="1"/>
</dbReference>
<dbReference type="Pfam" id="PF02798">
    <property type="entry name" value="GST_N"/>
    <property type="match status" value="1"/>
</dbReference>
<evidence type="ECO:0000256" key="6">
    <source>
        <dbReference type="SAM" id="SignalP"/>
    </source>
</evidence>
<dbReference type="PANTHER" id="PTHR11571:SF222">
    <property type="entry name" value="GLUTATHIONE TRANSFERASE"/>
    <property type="match status" value="1"/>
</dbReference>